<dbReference type="PROSITE" id="PS51352">
    <property type="entry name" value="THIOREDOXIN_2"/>
    <property type="match status" value="1"/>
</dbReference>
<evidence type="ECO:0000313" key="3">
    <source>
        <dbReference type="EMBL" id="KIA91084.1"/>
    </source>
</evidence>
<dbReference type="PANTHER" id="PTHR42852:SF17">
    <property type="entry name" value="THIOREDOXIN-LIKE PROTEIN HI_1115"/>
    <property type="match status" value="1"/>
</dbReference>
<dbReference type="Proteomes" id="UP000031246">
    <property type="component" value="Unassembled WGS sequence"/>
</dbReference>
<evidence type="ECO:0000256" key="1">
    <source>
        <dbReference type="SAM" id="SignalP"/>
    </source>
</evidence>
<dbReference type="Pfam" id="PF08534">
    <property type="entry name" value="Redoxin"/>
    <property type="match status" value="1"/>
</dbReference>
<dbReference type="EMBL" id="JSYN01000035">
    <property type="protein sequence ID" value="KIA91084.1"/>
    <property type="molecule type" value="Genomic_DNA"/>
</dbReference>
<dbReference type="InterPro" id="IPR036249">
    <property type="entry name" value="Thioredoxin-like_sf"/>
</dbReference>
<accession>A0A0C1FT61</accession>
<protein>
    <recommendedName>
        <fullName evidence="2">Thioredoxin domain-containing protein</fullName>
    </recommendedName>
</protein>
<keyword evidence="1" id="KW-0732">Signal</keyword>
<dbReference type="PANTHER" id="PTHR42852">
    <property type="entry name" value="THIOL:DISULFIDE INTERCHANGE PROTEIN DSBE"/>
    <property type="match status" value="1"/>
</dbReference>
<dbReference type="InterPro" id="IPR013740">
    <property type="entry name" value="Redoxin"/>
</dbReference>
<dbReference type="GO" id="GO:0016491">
    <property type="term" value="F:oxidoreductase activity"/>
    <property type="evidence" value="ECO:0007669"/>
    <property type="project" value="InterPro"/>
</dbReference>
<gene>
    <name evidence="3" type="ORF">OC25_23405</name>
</gene>
<feature type="signal peptide" evidence="1">
    <location>
        <begin position="1"/>
        <end position="21"/>
    </location>
</feature>
<evidence type="ECO:0000259" key="2">
    <source>
        <dbReference type="PROSITE" id="PS51352"/>
    </source>
</evidence>
<dbReference type="Gene3D" id="3.40.30.10">
    <property type="entry name" value="Glutaredoxin"/>
    <property type="match status" value="1"/>
</dbReference>
<proteinExistence type="predicted"/>
<dbReference type="AlphaFoldDB" id="A0A0C1FT61"/>
<dbReference type="InterPro" id="IPR013766">
    <property type="entry name" value="Thioredoxin_domain"/>
</dbReference>
<feature type="domain" description="Thioredoxin" evidence="2">
    <location>
        <begin position="489"/>
        <end position="638"/>
    </location>
</feature>
<comment type="caution">
    <text evidence="3">The sequence shown here is derived from an EMBL/GenBank/DDBJ whole genome shotgun (WGS) entry which is preliminary data.</text>
</comment>
<organism evidence="3 4">
    <name type="scientific">Pedobacter kyungheensis</name>
    <dbReference type="NCBI Taxonomy" id="1069985"/>
    <lineage>
        <taxon>Bacteria</taxon>
        <taxon>Pseudomonadati</taxon>
        <taxon>Bacteroidota</taxon>
        <taxon>Sphingobacteriia</taxon>
        <taxon>Sphingobacteriales</taxon>
        <taxon>Sphingobacteriaceae</taxon>
        <taxon>Pedobacter</taxon>
    </lineage>
</organism>
<dbReference type="RefSeq" id="WP_039481612.1">
    <property type="nucleotide sequence ID" value="NZ_JSYN01000035.1"/>
</dbReference>
<dbReference type="InterPro" id="IPR050553">
    <property type="entry name" value="Thioredoxin_ResA/DsbE_sf"/>
</dbReference>
<keyword evidence="4" id="KW-1185">Reference proteome</keyword>
<feature type="chain" id="PRO_5002132037" description="Thioredoxin domain-containing protein" evidence="1">
    <location>
        <begin position="22"/>
        <end position="640"/>
    </location>
</feature>
<dbReference type="CDD" id="cd02966">
    <property type="entry name" value="TlpA_like_family"/>
    <property type="match status" value="1"/>
</dbReference>
<evidence type="ECO:0000313" key="4">
    <source>
        <dbReference type="Proteomes" id="UP000031246"/>
    </source>
</evidence>
<reference evidence="3 4" key="1">
    <citation type="submission" date="2014-10" db="EMBL/GenBank/DDBJ databases">
        <title>Pedobacter Kyungheensis.</title>
        <authorList>
            <person name="Anderson B.M."/>
            <person name="Newman J.D."/>
        </authorList>
    </citation>
    <scope>NUCLEOTIDE SEQUENCE [LARGE SCALE GENOMIC DNA]</scope>
    <source>
        <strain evidence="3 4">KACC 16221</strain>
    </source>
</reference>
<dbReference type="SUPFAM" id="SSF52833">
    <property type="entry name" value="Thioredoxin-like"/>
    <property type="match status" value="1"/>
</dbReference>
<name>A0A0C1FT61_9SPHI</name>
<sequence>MKKSIIIASAISVLAIYTSRAQENFSLTPRAAVPGTTVKVAYNPAKTVLNNKKNVSAEVYQFRNYKWKKEEIKLTKKDSLWTADYMLPADAALVAFKFKSGKLSDIGHAYGWILSDKDGKNIPGGYAGWAFLRNGSVPEFFPDYTDNKEMIGDDVVVYWMEQQVRQHPATRRYIAYPWLKVLNKIDPQKAQTQAVKDIAYLKNLQNFTERDLGDIKKIYAEVLNNKVAADSMSKVIAGIDSAAIKKANPDKLAAFKALGSERDYKKVLALNINFLERYPSEKADRTFDQNNWIDYSRIYSTIAIIASVEKDTVTYKKYLAKTPFASLSTIFYKCMQVPYVSLKTFDAQQAYVYARPIVDRFFQFSDEKPEHFMDVYFDSMPTYADILMHLGKNEVALSLATSTQQKYQYEKATLNELQAVLLEKLGKTDQLQQVLENSMRKNQMSPVMLDMLKKSYVNRTKSENGYQAYLSTLKDVKLDSALENKVRQSMIKKTVPNFNVKSNRNGKMVSLNDLKGKVVVFDFWASWCAPCKAAFPGMNMAVQKYKDDKDVVFYFVDTQEKMKDYETYVSQYLKDHNFDFNVLFDADANFSKSYGVGAIPHKMVIDKNGMLRFSEVGYMGSPSELVDEISMMIELARKGE</sequence>
<dbReference type="OrthoDB" id="634996at2"/>